<sequence>MTPPSPLPAQITFESLNPEVPPTSMTKGNMAASADNNLDFSASLTGILNEKHSPEHLQVLKAFTAALREEEYRDAVEKEVFSGLLSLFIQLCTELQSADMDAEGLQTATLQLQLTSECFRAQRNSCVHSARNQKLLRDLGFIDESFKLLRFLLHNLNLGIDAIFEPLRCGIQFLGNLGVGNPSSQDDIWKLSFPDVFLQLLSVADDKVVNYTSMVLHTCLDEAKVEDLSKPQNIALALKVMEVCRTHPDVDWTVLIATQHFLKSAALVESMYSQMGHQERVTLLELLQAQLKEEEFEGCGIPPSVARFLAGSFQTGCGAVLSLATGSASDIELLQEALTVISLLDVLCEMTSDHKQFMFLQDQPDLLVNTVELLQQVHAIGKASKNIFSPAQNFSSFSGGSDSSPHSPVISFKAHLVRLIGNLCHCNTNNQNKVRELEGIPLILDSCNIDSNNPFISQWAIFTIRNILESNQQNQELVASLERRGPVDYSALRELGFLVEERDGSLLLKPVKKDS</sequence>
<keyword evidence="5" id="KW-0131">Cell cycle</keyword>
<dbReference type="Ensembl" id="ENSORLT00015030757.1">
    <property type="protein sequence ID" value="ENSORLP00015021341.1"/>
    <property type="gene ID" value="ENSORLG00015022559.1"/>
</dbReference>
<dbReference type="Pfam" id="PF09759">
    <property type="entry name" value="Atx10homo_assoc"/>
    <property type="match status" value="1"/>
</dbReference>
<evidence type="ECO:0000313" key="9">
    <source>
        <dbReference type="Ensembl" id="ENSORLP00015021341.1"/>
    </source>
</evidence>
<evidence type="ECO:0000256" key="4">
    <source>
        <dbReference type="ARBA" id="ARBA00022618"/>
    </source>
</evidence>
<evidence type="ECO:0000256" key="7">
    <source>
        <dbReference type="SAM" id="MobiDB-lite"/>
    </source>
</evidence>
<dbReference type="GO" id="GO:0051301">
    <property type="term" value="P:cell division"/>
    <property type="evidence" value="ECO:0007669"/>
    <property type="project" value="UniProtKB-KW"/>
</dbReference>
<evidence type="ECO:0000256" key="3">
    <source>
        <dbReference type="ARBA" id="ARBA00018804"/>
    </source>
</evidence>
<evidence type="ECO:0000256" key="5">
    <source>
        <dbReference type="ARBA" id="ARBA00023306"/>
    </source>
</evidence>
<comment type="similarity">
    <text evidence="2">Belongs to the ataxin-10 family.</text>
</comment>
<protein>
    <recommendedName>
        <fullName evidence="3">Ataxin-10</fullName>
    </recommendedName>
</protein>
<dbReference type="InterPro" id="IPR019156">
    <property type="entry name" value="Ataxin-10_domain"/>
</dbReference>
<reference evidence="9" key="3">
    <citation type="submission" date="2025-08" db="UniProtKB">
        <authorList>
            <consortium name="Ensembl"/>
        </authorList>
    </citation>
    <scope>IDENTIFICATION</scope>
    <source>
        <strain evidence="9">HSOK</strain>
    </source>
</reference>
<keyword evidence="4" id="KW-0132">Cell division</keyword>
<organism evidence="9 10">
    <name type="scientific">Oryzias latipes</name>
    <name type="common">Japanese rice fish</name>
    <name type="synonym">Japanese killifish</name>
    <dbReference type="NCBI Taxonomy" id="8090"/>
    <lineage>
        <taxon>Eukaryota</taxon>
        <taxon>Metazoa</taxon>
        <taxon>Chordata</taxon>
        <taxon>Craniata</taxon>
        <taxon>Vertebrata</taxon>
        <taxon>Euteleostomi</taxon>
        <taxon>Actinopterygii</taxon>
        <taxon>Neopterygii</taxon>
        <taxon>Teleostei</taxon>
        <taxon>Neoteleostei</taxon>
        <taxon>Acanthomorphata</taxon>
        <taxon>Ovalentaria</taxon>
        <taxon>Atherinomorphae</taxon>
        <taxon>Beloniformes</taxon>
        <taxon>Adrianichthyidae</taxon>
        <taxon>Oryziinae</taxon>
        <taxon>Oryzias</taxon>
    </lineage>
</organism>
<feature type="domain" description="Ataxin-10" evidence="8">
    <location>
        <begin position="412"/>
        <end position="508"/>
    </location>
</feature>
<comment type="function">
    <text evidence="6">May play a role in the regulation of cytokinesis. May play a role in signaling by stimulating protein glycosylation. Induces neuritogenesis by activating the Ras-MAP kinase pathway and is necessary for the survival of cerebellar neurons. Does not appear to play a major role in ciliogenesis.</text>
</comment>
<dbReference type="SUPFAM" id="SSF48371">
    <property type="entry name" value="ARM repeat"/>
    <property type="match status" value="1"/>
</dbReference>
<reference evidence="9" key="4">
    <citation type="submission" date="2025-09" db="UniProtKB">
        <authorList>
            <consortium name="Ensembl"/>
        </authorList>
    </citation>
    <scope>IDENTIFICATION</scope>
    <source>
        <strain evidence="9">HSOK</strain>
    </source>
</reference>
<proteinExistence type="inferred from homology"/>
<dbReference type="Gene3D" id="1.25.10.10">
    <property type="entry name" value="Leucine-rich Repeat Variant"/>
    <property type="match status" value="2"/>
</dbReference>
<feature type="region of interest" description="Disordered" evidence="7">
    <location>
        <begin position="1"/>
        <end position="31"/>
    </location>
</feature>
<reference key="1">
    <citation type="journal article" date="2007" name="Nature">
        <title>The medaka draft genome and insights into vertebrate genome evolution.</title>
        <authorList>
            <person name="Kasahara M."/>
            <person name="Naruse K."/>
            <person name="Sasaki S."/>
            <person name="Nakatani Y."/>
            <person name="Qu W."/>
            <person name="Ahsan B."/>
            <person name="Yamada T."/>
            <person name="Nagayasu Y."/>
            <person name="Doi K."/>
            <person name="Kasai Y."/>
            <person name="Jindo T."/>
            <person name="Kobayashi D."/>
            <person name="Shimada A."/>
            <person name="Toyoda A."/>
            <person name="Kuroki Y."/>
            <person name="Fujiyama A."/>
            <person name="Sasaki T."/>
            <person name="Shimizu A."/>
            <person name="Asakawa S."/>
            <person name="Shimizu N."/>
            <person name="Hashimoto S."/>
            <person name="Yang J."/>
            <person name="Lee Y."/>
            <person name="Matsushima K."/>
            <person name="Sugano S."/>
            <person name="Sakaizumi M."/>
            <person name="Narita T."/>
            <person name="Ohishi K."/>
            <person name="Haga S."/>
            <person name="Ohta F."/>
            <person name="Nomoto H."/>
            <person name="Nogata K."/>
            <person name="Morishita T."/>
            <person name="Endo T."/>
            <person name="Shin-I T."/>
            <person name="Takeda H."/>
            <person name="Morishita S."/>
            <person name="Kohara Y."/>
        </authorList>
    </citation>
    <scope>NUCLEOTIDE SEQUENCE [LARGE SCALE GENOMIC DNA]</scope>
    <source>
        <strain>Hd-rR</strain>
    </source>
</reference>
<dbReference type="PANTHER" id="PTHR13255">
    <property type="entry name" value="ATAXIN-10"/>
    <property type="match status" value="1"/>
</dbReference>
<dbReference type="Proteomes" id="UP000265200">
    <property type="component" value="Chromosome 23"/>
</dbReference>
<dbReference type="InterPro" id="IPR016024">
    <property type="entry name" value="ARM-type_fold"/>
</dbReference>
<comment type="subcellular location">
    <subcellularLocation>
        <location evidence="1">Midbody</location>
    </subcellularLocation>
</comment>
<dbReference type="InterPro" id="IPR051374">
    <property type="entry name" value="Ataxin-10/CTR86_families"/>
</dbReference>
<evidence type="ECO:0000256" key="6">
    <source>
        <dbReference type="ARBA" id="ARBA00045173"/>
    </source>
</evidence>
<reference evidence="9 10" key="2">
    <citation type="submission" date="2017-04" db="EMBL/GenBank/DDBJ databases">
        <title>CpG methylation of centromeres and impact of large insertions on vertebrate speciation.</title>
        <authorList>
            <person name="Ichikawa K."/>
            <person name="Yoshimura J."/>
            <person name="Morishita S."/>
        </authorList>
    </citation>
    <scope>NUCLEOTIDE SEQUENCE</scope>
    <source>
        <strain evidence="9 10">HSOK</strain>
    </source>
</reference>
<name>A0A3P9INC0_ORYLA</name>
<dbReference type="InterPro" id="IPR011989">
    <property type="entry name" value="ARM-like"/>
</dbReference>
<evidence type="ECO:0000256" key="2">
    <source>
        <dbReference type="ARBA" id="ARBA00008384"/>
    </source>
</evidence>
<dbReference type="PANTHER" id="PTHR13255:SF0">
    <property type="entry name" value="ATAXIN-10"/>
    <property type="match status" value="1"/>
</dbReference>
<evidence type="ECO:0000256" key="1">
    <source>
        <dbReference type="ARBA" id="ARBA00004214"/>
    </source>
</evidence>
<evidence type="ECO:0000259" key="8">
    <source>
        <dbReference type="Pfam" id="PF09759"/>
    </source>
</evidence>
<dbReference type="GO" id="GO:0030496">
    <property type="term" value="C:midbody"/>
    <property type="evidence" value="ECO:0007669"/>
    <property type="project" value="UniProtKB-SubCell"/>
</dbReference>
<accession>A0A3P9INC0</accession>
<evidence type="ECO:0000313" key="10">
    <source>
        <dbReference type="Proteomes" id="UP000265200"/>
    </source>
</evidence>
<dbReference type="AlphaFoldDB" id="A0A3P9INC0"/>